<comment type="function">
    <text evidence="3">Component of the exocyst complex.</text>
</comment>
<reference evidence="6" key="1">
    <citation type="journal article" date="2024" name="IScience">
        <title>Strigolactones Initiate the Formation of Haustorium-like Structures in Castilleja.</title>
        <authorList>
            <person name="Buerger M."/>
            <person name="Peterson D."/>
            <person name="Chory J."/>
        </authorList>
    </citation>
    <scope>NUCLEOTIDE SEQUENCE [LARGE SCALE GENOMIC DNA]</scope>
</reference>
<dbReference type="SUPFAM" id="SSF74788">
    <property type="entry name" value="Cullin repeat-like"/>
    <property type="match status" value="1"/>
</dbReference>
<dbReference type="Pfam" id="PF03081">
    <property type="entry name" value="Exo70_C"/>
    <property type="match status" value="1"/>
</dbReference>
<dbReference type="InterPro" id="IPR016159">
    <property type="entry name" value="Cullin_repeat-like_dom_sf"/>
</dbReference>
<dbReference type="GO" id="GO:0006887">
    <property type="term" value="P:exocytosis"/>
    <property type="evidence" value="ECO:0007669"/>
    <property type="project" value="UniProtKB-KW"/>
</dbReference>
<proteinExistence type="inferred from homology"/>
<protein>
    <recommendedName>
        <fullName evidence="3">Exocyst subunit Exo70 family protein</fullName>
    </recommendedName>
</protein>
<evidence type="ECO:0000256" key="1">
    <source>
        <dbReference type="ARBA" id="ARBA00006756"/>
    </source>
</evidence>
<evidence type="ECO:0000259" key="4">
    <source>
        <dbReference type="Pfam" id="PF03081"/>
    </source>
</evidence>
<organism evidence="5 6">
    <name type="scientific">Castilleja foliolosa</name>
    <dbReference type="NCBI Taxonomy" id="1961234"/>
    <lineage>
        <taxon>Eukaryota</taxon>
        <taxon>Viridiplantae</taxon>
        <taxon>Streptophyta</taxon>
        <taxon>Embryophyta</taxon>
        <taxon>Tracheophyta</taxon>
        <taxon>Spermatophyta</taxon>
        <taxon>Magnoliopsida</taxon>
        <taxon>eudicotyledons</taxon>
        <taxon>Gunneridae</taxon>
        <taxon>Pentapetalae</taxon>
        <taxon>asterids</taxon>
        <taxon>lamiids</taxon>
        <taxon>Lamiales</taxon>
        <taxon>Orobanchaceae</taxon>
        <taxon>Pedicularideae</taxon>
        <taxon>Castillejinae</taxon>
        <taxon>Castilleja</taxon>
    </lineage>
</organism>
<dbReference type="Proteomes" id="UP001632038">
    <property type="component" value="Unassembled WGS sequence"/>
</dbReference>
<sequence>MGESNRINHFLAARDLLKSSIEISRNIAISIDKSTSRLKQKSHNLPFLQAALNDIARKSTVHKIGDHLDRAIGPSASILKILDLVYELQDSLETNSPRDDCLFAYIANIKRLQETLKLLGDNCRLVSLWLDDIMQILENEDWYFVKLSKVMKILDELQGKQESGVLSSAFDKLEREYMHILTENQDSPFPIEELQGIIEVLANNNRLERCVCIYAEARIKKVRAALKALDVEYLEIQLSETVSVQIVESYIDRWDEHMEFAVRHLLHKEHKLCNEVFESADVKMSCFAKIATQCGFTDVFHFGSEICKCKKEAIKLLSLLKIFSTLDKLRLLFNDMFDGKFCVEIRNRTRDLLKNVIDGTCEIFCELSVQVELQRATCPPPDGDVLRLVCFVAEYCNRLLEDENKSILVRVLEIYSSNDKVEFEDGDGLLSFEIHNVMKALEINLETWATSYNDKALSYLFMMVNHWYLFNTIRGTKLGDLMGDSWLWAYYESMDYYADLYMRESWEKITVLLRDEGLTLFPNGRAVDRNLAKKRIHLFCEAFDNVYTKQSKWVLYDKALRWKTRLMIVEAIVPRYKSYLQRFMEYEIDEVKYSGERLESLIGSMFEPRIGKYGDRSKCTDMVTVKNADLNHYDAKLCY</sequence>
<gene>
    <name evidence="5" type="ORF">CASFOL_038454</name>
</gene>
<name>A0ABD3BL15_9LAMI</name>
<dbReference type="EMBL" id="JAVIJP010000081">
    <property type="protein sequence ID" value="KAL3618133.1"/>
    <property type="molecule type" value="Genomic_DNA"/>
</dbReference>
<dbReference type="Gene3D" id="1.20.1280.170">
    <property type="entry name" value="Exocyst complex component Exo70"/>
    <property type="match status" value="1"/>
</dbReference>
<keyword evidence="3" id="KW-0653">Protein transport</keyword>
<dbReference type="InterPro" id="IPR046364">
    <property type="entry name" value="Exo70_C"/>
</dbReference>
<comment type="similarity">
    <text evidence="1 3">Belongs to the EXO70 family.</text>
</comment>
<evidence type="ECO:0000256" key="2">
    <source>
        <dbReference type="ARBA" id="ARBA00022448"/>
    </source>
</evidence>
<dbReference type="AlphaFoldDB" id="A0ABD3BL15"/>
<evidence type="ECO:0000313" key="5">
    <source>
        <dbReference type="EMBL" id="KAL3618133.1"/>
    </source>
</evidence>
<dbReference type="PANTHER" id="PTHR12542">
    <property type="entry name" value="EXOCYST COMPLEX PROTEIN EXO70"/>
    <property type="match status" value="1"/>
</dbReference>
<dbReference type="InterPro" id="IPR004140">
    <property type="entry name" value="Exo70"/>
</dbReference>
<dbReference type="GO" id="GO:0015031">
    <property type="term" value="P:protein transport"/>
    <property type="evidence" value="ECO:0007669"/>
    <property type="project" value="UniProtKB-KW"/>
</dbReference>
<feature type="domain" description="Exocyst complex subunit Exo70 C-terminal" evidence="4">
    <location>
        <begin position="253"/>
        <end position="603"/>
    </location>
</feature>
<keyword evidence="6" id="KW-1185">Reference proteome</keyword>
<evidence type="ECO:0000313" key="6">
    <source>
        <dbReference type="Proteomes" id="UP001632038"/>
    </source>
</evidence>
<keyword evidence="2 3" id="KW-0813">Transport</keyword>
<dbReference type="Pfam" id="PF20669">
    <property type="entry name" value="Exo70_N"/>
    <property type="match status" value="1"/>
</dbReference>
<accession>A0ABD3BL15</accession>
<evidence type="ECO:0000256" key="3">
    <source>
        <dbReference type="RuleBase" id="RU365026"/>
    </source>
</evidence>
<comment type="caution">
    <text evidence="5">The sequence shown here is derived from an EMBL/GenBank/DDBJ whole genome shotgun (WGS) entry which is preliminary data.</text>
</comment>
<keyword evidence="3" id="KW-0268">Exocytosis</keyword>
<dbReference type="PANTHER" id="PTHR12542:SF85">
    <property type="entry name" value="EXOCYST SUBUNIT EXO70 FAMILY PROTEIN"/>
    <property type="match status" value="1"/>
</dbReference>